<keyword evidence="1" id="KW-0723">Serine/threonine-protein kinase</keyword>
<evidence type="ECO:0000256" key="1">
    <source>
        <dbReference type="ARBA" id="ARBA00022527"/>
    </source>
</evidence>
<dbReference type="PANTHER" id="PTHR24345:SF0">
    <property type="entry name" value="CELL CYCLE SERINE_THREONINE-PROTEIN KINASE CDC5_MSD2"/>
    <property type="match status" value="1"/>
</dbReference>
<dbReference type="Pfam" id="PF00069">
    <property type="entry name" value="Pkinase"/>
    <property type="match status" value="1"/>
</dbReference>
<dbReference type="InterPro" id="IPR011009">
    <property type="entry name" value="Kinase-like_dom_sf"/>
</dbReference>
<dbReference type="PROSITE" id="PS50011">
    <property type="entry name" value="PROTEIN_KINASE_DOM"/>
    <property type="match status" value="1"/>
</dbReference>
<evidence type="ECO:0000259" key="6">
    <source>
        <dbReference type="PROSITE" id="PS50011"/>
    </source>
</evidence>
<organism evidence="7 8">
    <name type="scientific">Nosema bombycis (strain CQ1 / CVCC 102059)</name>
    <name type="common">Microsporidian parasite</name>
    <name type="synonym">Pebrine of silkworm</name>
    <dbReference type="NCBI Taxonomy" id="578461"/>
    <lineage>
        <taxon>Eukaryota</taxon>
        <taxon>Fungi</taxon>
        <taxon>Fungi incertae sedis</taxon>
        <taxon>Microsporidia</taxon>
        <taxon>Nosematidae</taxon>
        <taxon>Nosema</taxon>
    </lineage>
</organism>
<feature type="domain" description="Protein kinase" evidence="6">
    <location>
        <begin position="4"/>
        <end position="229"/>
    </location>
</feature>
<keyword evidence="2" id="KW-0808">Transferase</keyword>
<dbReference type="GO" id="GO:0005634">
    <property type="term" value="C:nucleus"/>
    <property type="evidence" value="ECO:0007669"/>
    <property type="project" value="TreeGrafter"/>
</dbReference>
<gene>
    <name evidence="7" type="primary">PLK4</name>
    <name evidence="7" type="ORF">NBO_930g0003</name>
</gene>
<dbReference type="AlphaFoldDB" id="R0KNG3"/>
<dbReference type="SMR" id="R0KNG3"/>
<evidence type="ECO:0000256" key="3">
    <source>
        <dbReference type="ARBA" id="ARBA00022741"/>
    </source>
</evidence>
<dbReference type="GO" id="GO:0004674">
    <property type="term" value="F:protein serine/threonine kinase activity"/>
    <property type="evidence" value="ECO:0007669"/>
    <property type="project" value="UniProtKB-KW"/>
</dbReference>
<evidence type="ECO:0000256" key="5">
    <source>
        <dbReference type="ARBA" id="ARBA00022840"/>
    </source>
</evidence>
<dbReference type="Proteomes" id="UP000016927">
    <property type="component" value="Unassembled WGS sequence"/>
</dbReference>
<sequence length="564" mass="65672">MRKYTAKNILGEGATSIVYRALDSNNQEVGIKMISKIRNSRVHIQKEANILSNLDHDNILKFIDYYESNNNYYIVTELCDSSLINFVNDYNIDENIALKILRMILCGIHYIHEKGVIHRDIKLGNLLIKGNTVKICDFGLACYDYENNYTFCGTEKYLAPEVKLRKGYDKSVDIYSAGMVFYTLLTKRKYDGSIDTNISDTSRDLLKKMIMSDPVKRIDAYEALSHPVFNMFIPVFPVFSLLKNFTVNEKFGKIEKNENTVKCGNTTIKLNVDGIFTAEINVFDLTRTKNNENIKTTFKYDKCKFKYDIKVCDVLKNIFLLTNSELKIVNYGLAYIKLLMERLPLVVIEGGNYKFTYFFNQNFAYLTKSYAIKRKKGKVELTNVNNKRSLLTRDISLDYDYDKISFLSSKCDTLYSHIHVLLNKSVKKTKQISNTLWNENLIFPLTTTEDRLGDLFDLVVNSRELPSMFNTDMSIPVSQTTMQCSYVDMSILKKYKYLFIERIGWCIKNRTDFVFLFFDGTQAEIFGNRNVFLFRGKEYVISRSFPIEFKSRLKECLVFIKRMI</sequence>
<evidence type="ECO:0000256" key="4">
    <source>
        <dbReference type="ARBA" id="ARBA00022777"/>
    </source>
</evidence>
<keyword evidence="3" id="KW-0547">Nucleotide-binding</keyword>
<dbReference type="SMART" id="SM00220">
    <property type="entry name" value="S_TKc"/>
    <property type="match status" value="1"/>
</dbReference>
<keyword evidence="4 7" id="KW-0418">Kinase</keyword>
<name>R0KNG3_NOSB1</name>
<dbReference type="EMBL" id="KB909837">
    <property type="protein sequence ID" value="EOB11702.1"/>
    <property type="molecule type" value="Genomic_DNA"/>
</dbReference>
<dbReference type="VEuPathDB" id="MicrosporidiaDB:NBO_930g0003"/>
<dbReference type="PROSITE" id="PS00108">
    <property type="entry name" value="PROTEIN_KINASE_ST"/>
    <property type="match status" value="1"/>
</dbReference>
<protein>
    <submittedName>
        <fullName evidence="7">Serine/threonine-protein kinase PLK4</fullName>
    </submittedName>
</protein>
<evidence type="ECO:0000256" key="2">
    <source>
        <dbReference type="ARBA" id="ARBA00022679"/>
    </source>
</evidence>
<dbReference type="STRING" id="578461.R0KNG3"/>
<dbReference type="SUPFAM" id="SSF56112">
    <property type="entry name" value="Protein kinase-like (PK-like)"/>
    <property type="match status" value="1"/>
</dbReference>
<evidence type="ECO:0000313" key="7">
    <source>
        <dbReference type="EMBL" id="EOB11702.1"/>
    </source>
</evidence>
<dbReference type="PANTHER" id="PTHR24345">
    <property type="entry name" value="SERINE/THREONINE-PROTEIN KINASE PLK"/>
    <property type="match status" value="1"/>
</dbReference>
<dbReference type="Gene3D" id="1.10.510.10">
    <property type="entry name" value="Transferase(Phosphotransferase) domain 1"/>
    <property type="match status" value="1"/>
</dbReference>
<keyword evidence="8" id="KW-1185">Reference proteome</keyword>
<dbReference type="InterPro" id="IPR000719">
    <property type="entry name" value="Prot_kinase_dom"/>
</dbReference>
<dbReference type="InterPro" id="IPR008271">
    <property type="entry name" value="Ser/Thr_kinase_AS"/>
</dbReference>
<keyword evidence="5" id="KW-0067">ATP-binding</keyword>
<accession>R0KNG3</accession>
<dbReference type="OrthoDB" id="4062651at2759"/>
<dbReference type="GO" id="GO:0005524">
    <property type="term" value="F:ATP binding"/>
    <property type="evidence" value="ECO:0007669"/>
    <property type="project" value="UniProtKB-KW"/>
</dbReference>
<dbReference type="HOGENOM" id="CLU_531021_0_0_1"/>
<proteinExistence type="predicted"/>
<dbReference type="OMA" id="FLIFRCD"/>
<evidence type="ECO:0000313" key="8">
    <source>
        <dbReference type="Proteomes" id="UP000016927"/>
    </source>
</evidence>
<reference evidence="7 8" key="1">
    <citation type="journal article" date="2013" name="BMC Genomics">
        <title>Comparative genomics of parasitic silkworm microsporidia reveal an association between genome expansion and host adaptation.</title>
        <authorList>
            <person name="Pan G."/>
            <person name="Xu J."/>
            <person name="Li T."/>
            <person name="Xia Q."/>
            <person name="Liu S.L."/>
            <person name="Zhang G."/>
            <person name="Li S."/>
            <person name="Li C."/>
            <person name="Liu H."/>
            <person name="Yang L."/>
            <person name="Liu T."/>
            <person name="Zhang X."/>
            <person name="Wu Z."/>
            <person name="Fan W."/>
            <person name="Dang X."/>
            <person name="Xiang H."/>
            <person name="Tao M."/>
            <person name="Li Y."/>
            <person name="Hu J."/>
            <person name="Li Z."/>
            <person name="Lin L."/>
            <person name="Luo J."/>
            <person name="Geng L."/>
            <person name="Wang L."/>
            <person name="Long M."/>
            <person name="Wan Y."/>
            <person name="He N."/>
            <person name="Zhang Z."/>
            <person name="Lu C."/>
            <person name="Keeling P.J."/>
            <person name="Wang J."/>
            <person name="Xiang Z."/>
            <person name="Zhou Z."/>
        </authorList>
    </citation>
    <scope>NUCLEOTIDE SEQUENCE [LARGE SCALE GENOMIC DNA]</scope>
    <source>
        <strain evidence="8">CQ1 / CVCC 102059</strain>
    </source>
</reference>